<proteinExistence type="predicted"/>
<name>A0ABM3EA76_SALSA</name>
<dbReference type="GeneID" id="123732748"/>
<dbReference type="RefSeq" id="XP_045567959.1">
    <property type="nucleotide sequence ID" value="XM_045712003.1"/>
</dbReference>
<accession>A0ABM3EA76</accession>
<organism evidence="2 3">
    <name type="scientific">Salmo salar</name>
    <name type="common">Atlantic salmon</name>
    <dbReference type="NCBI Taxonomy" id="8030"/>
    <lineage>
        <taxon>Eukaryota</taxon>
        <taxon>Metazoa</taxon>
        <taxon>Chordata</taxon>
        <taxon>Craniata</taxon>
        <taxon>Vertebrata</taxon>
        <taxon>Euteleostomi</taxon>
        <taxon>Actinopterygii</taxon>
        <taxon>Neopterygii</taxon>
        <taxon>Teleostei</taxon>
        <taxon>Protacanthopterygii</taxon>
        <taxon>Salmoniformes</taxon>
        <taxon>Salmonidae</taxon>
        <taxon>Salmoninae</taxon>
        <taxon>Salmo</taxon>
    </lineage>
</organism>
<keyword evidence="2" id="KW-1185">Reference proteome</keyword>
<evidence type="ECO:0000256" key="1">
    <source>
        <dbReference type="SAM" id="MobiDB-lite"/>
    </source>
</evidence>
<evidence type="ECO:0000313" key="3">
    <source>
        <dbReference type="RefSeq" id="XP_045567959.1"/>
    </source>
</evidence>
<gene>
    <name evidence="3" type="primary">LOC123732748</name>
</gene>
<reference evidence="3" key="1">
    <citation type="submission" date="2025-08" db="UniProtKB">
        <authorList>
            <consortium name="RefSeq"/>
        </authorList>
    </citation>
    <scope>IDENTIFICATION</scope>
</reference>
<dbReference type="Proteomes" id="UP001652741">
    <property type="component" value="Unplaced"/>
</dbReference>
<protein>
    <submittedName>
        <fullName evidence="3">Uncharacterized protein</fullName>
    </submittedName>
</protein>
<feature type="region of interest" description="Disordered" evidence="1">
    <location>
        <begin position="124"/>
        <end position="147"/>
    </location>
</feature>
<sequence>MLNSVPCTSLSRCPLPTGQKPNITVSLRENLIITCLIPGSVSYDTTCNLYVGEQSKRIFRAHIRKTKHTDSKCWFCQFAVAESDLIRRLQSVRSKEVSCDYGVSSGPNSLSQRSDAYNFTDLTVSPTLTTDTPKSPTERGQSSTDSVVNSNSQKIVLAVQLWQTAVGMASGVGVFLMGLTRKPILRGDLVMGAMSSAGMLDSRDAGIYSLITYVPSTFLPSGPVQQYANDADSENAGVYSLITSVPFTSVPPGLSI</sequence>
<evidence type="ECO:0000313" key="2">
    <source>
        <dbReference type="Proteomes" id="UP001652741"/>
    </source>
</evidence>